<keyword evidence="13" id="KW-0675">Receptor</keyword>
<dbReference type="InterPro" id="IPR024731">
    <property type="entry name" value="NELL2-like_EGF"/>
</dbReference>
<dbReference type="Pfam" id="PF01825">
    <property type="entry name" value="GPS"/>
    <property type="match status" value="1"/>
</dbReference>
<feature type="transmembrane region" description="Helical" evidence="18">
    <location>
        <begin position="933"/>
        <end position="951"/>
    </location>
</feature>
<dbReference type="PANTHER" id="PTHR12011">
    <property type="entry name" value="ADHESION G-PROTEIN COUPLED RECEPTOR"/>
    <property type="match status" value="1"/>
</dbReference>
<dbReference type="FunFam" id="2.10.25.10:FF:000038">
    <property type="entry name" value="Fibrillin 2"/>
    <property type="match status" value="1"/>
</dbReference>
<feature type="domain" description="GAIN-B" evidence="20">
    <location>
        <begin position="734"/>
        <end position="889"/>
    </location>
</feature>
<dbReference type="SMART" id="SM00060">
    <property type="entry name" value="FN3"/>
    <property type="match status" value="3"/>
</dbReference>
<organism evidence="24 25">
    <name type="scientific">Pocillopora meandrina</name>
    <dbReference type="NCBI Taxonomy" id="46732"/>
    <lineage>
        <taxon>Eukaryota</taxon>
        <taxon>Metazoa</taxon>
        <taxon>Cnidaria</taxon>
        <taxon>Anthozoa</taxon>
        <taxon>Hexacorallia</taxon>
        <taxon>Scleractinia</taxon>
        <taxon>Astrocoeniina</taxon>
        <taxon>Pocilloporidae</taxon>
        <taxon>Pocillopora</taxon>
    </lineage>
</organism>
<dbReference type="InterPro" id="IPR000742">
    <property type="entry name" value="EGF"/>
</dbReference>
<dbReference type="GO" id="GO:0005509">
    <property type="term" value="F:calcium ion binding"/>
    <property type="evidence" value="ECO:0007669"/>
    <property type="project" value="InterPro"/>
</dbReference>
<feature type="transmembrane region" description="Helical" evidence="18">
    <location>
        <begin position="1116"/>
        <end position="1139"/>
    </location>
</feature>
<dbReference type="InterPro" id="IPR046338">
    <property type="entry name" value="GAIN_dom_sf"/>
</dbReference>
<dbReference type="PROSITE" id="PS50221">
    <property type="entry name" value="GAIN_B"/>
    <property type="match status" value="1"/>
</dbReference>
<dbReference type="InterPro" id="IPR017981">
    <property type="entry name" value="GPCR_2-like_7TM"/>
</dbReference>
<evidence type="ECO:0000256" key="9">
    <source>
        <dbReference type="ARBA" id="ARBA00022989"/>
    </source>
</evidence>
<dbReference type="SMART" id="SM00179">
    <property type="entry name" value="EGF_CA"/>
    <property type="match status" value="1"/>
</dbReference>
<sequence length="1422" mass="161398">QFLTFIDIISSITHQWTFNNPFPYKDSVSRQNVLKLIGTTSNNTDYLSLVGHSCLILGSFTDLCLTNMSTCDSGFSLAFWLLIKHTATDPQIFLGTSGNDFTDLKGVFVYQNETNGTERKVIVEVMLNGHSWKEPLKIQHEIWNFIVITWNTAEGRESRLATYINGELVNSSVVEKKSDVWKHIKLKGHFPMQVVRAELYLESGGLYDEVITWNRSLHGYEVRRAFQSQMNELSKIHCAATATTLNVTWKVINRKLFQIKKTTNRITVWRNKIHAQVLNKVLDYSTDQYFVENLAPYTPYKIRLRREDSKDRRCLGALLCRTKQGVPSVIQNLTIASYNSTSLLVQWSPPLKINGIIRGFNIELKLSNKGSRKRLIAVEDAESYLITGLMTNTEYAIAVQGFTSAGNGPLSQTKKARTKKVPLVTEKPKNVSAIALSSDVIKVTWIPLDQREEVQSYDVEYCSTVNCTRKRVGKTADVLLKSLPQYTAFKVKVRGRNTQYAGPWEMAREMTTLDFDECTQQPCHGEATCKNMPGLYECRCKKGFTGDGFNWCEVDPAYSSDDDFCQEELFRNITWLQTPRGKTIQRGCPYGFSGWANRSCSSKIKASWHKPDLTNCVSEEFRKLQLEITSKNEIGSDTAAYLAHQLSELTNPTRERLIVSGDLSAAVGMLELLDQKTTQNASMNQEKASSFLKKSRSDEATKLLMTMESVALKTASFSNSTNTSSFNTSNIVLKFRSIKEEDSIAERVIFSALDDGSGSKIEMPTSELQRNDNSTSSGAVHHIAFVYMKNIAQLLTSSRFVNPTPGVISLSTNPKSSSNFTNPVVIFFHNNQKDVNLPQPSCVFWKISKLGRSWSEEGCHVNFKNSTVTVCHCYHLTSFSVLMKYTPDSLAEGTNQIALGLVTYIGISISLVSLLLAFVTFCSFGFLKSNRNFAHINLVLSLFLAELLFVVGTEKTQYKTGCFIIAILLHYLFLVSFCWMATEGVILYVMLVKVFPTSGQSPRKRLFFICSWGIPLIPVVTSFLIDMEGYVSERHCWLSVEDGFIWSFVGPVLLICVVNLVFLGMTLKVMATRSLNQPSRNPPQMRYWVKVCAVLTCLLGTTWLLGMFSLDKATVLFAYLFNIFNTLQGLFIFIFHCLADERIRSEYKRILCCRGSRRDHLRDNVIAKSQLKYSSSQVSKISPKGQNSTFCSYLYIYIYIYIWMYVCIILQGFYGDMDVTAATRTTEHEKAMEYQHDHLAGSDEEHDQEDNEDENSNDVFFEDISSSLINIRKSSTTEPVRTREKRRSVTSDPCQDKPSQFSDQESDTFAYNKEKKELLYIKTMGLMANQPQTTSEGEQDHFGDFSLDFQKVESSYQMRKITSTRRVYRYCKNSSFSTSSRRPQIEMSDSSVLRDDLRAHMSMIENNDTDSVFDGNFLTKEV</sequence>
<dbReference type="InterPro" id="IPR036445">
    <property type="entry name" value="GPCR_2_extracell_dom_sf"/>
</dbReference>
<evidence type="ECO:0000313" key="24">
    <source>
        <dbReference type="EMBL" id="CAH3116704.1"/>
    </source>
</evidence>
<feature type="non-terminal residue" evidence="24">
    <location>
        <position position="1"/>
    </location>
</feature>
<evidence type="ECO:0008006" key="26">
    <source>
        <dbReference type="Google" id="ProtNLM"/>
    </source>
</evidence>
<feature type="transmembrane region" description="Helical" evidence="18">
    <location>
        <begin position="1087"/>
        <end position="1110"/>
    </location>
</feature>
<dbReference type="Gene3D" id="2.60.120.200">
    <property type="match status" value="1"/>
</dbReference>
<dbReference type="PROSITE" id="PS50261">
    <property type="entry name" value="G_PROTEIN_RECEP_F2_4"/>
    <property type="match status" value="1"/>
</dbReference>
<dbReference type="SMART" id="SM00303">
    <property type="entry name" value="GPS"/>
    <property type="match status" value="1"/>
</dbReference>
<dbReference type="PROSITE" id="PS01186">
    <property type="entry name" value="EGF_2"/>
    <property type="match status" value="1"/>
</dbReference>
<keyword evidence="9 18" id="KW-1133">Transmembrane helix</keyword>
<keyword evidence="25" id="KW-1185">Reference proteome</keyword>
<dbReference type="SUPFAM" id="SSF49265">
    <property type="entry name" value="Fibronectin type III"/>
    <property type="match status" value="2"/>
</dbReference>
<feature type="transmembrane region" description="Helical" evidence="18">
    <location>
        <begin position="1194"/>
        <end position="1214"/>
    </location>
</feature>
<reference evidence="24 25" key="1">
    <citation type="submission" date="2022-05" db="EMBL/GenBank/DDBJ databases">
        <authorList>
            <consortium name="Genoscope - CEA"/>
            <person name="William W."/>
        </authorList>
    </citation>
    <scope>NUCLEOTIDE SEQUENCE [LARGE SCALE GENOMIC DNA]</scope>
</reference>
<dbReference type="InterPro" id="IPR036116">
    <property type="entry name" value="FN3_sf"/>
</dbReference>
<feature type="domain" description="G-protein coupled receptors family 2 profile 1" evidence="21">
    <location>
        <begin position="539"/>
        <end position="620"/>
    </location>
</feature>
<evidence type="ECO:0000256" key="3">
    <source>
        <dbReference type="ARBA" id="ARBA00022475"/>
    </source>
</evidence>
<dbReference type="PROSITE" id="PS50227">
    <property type="entry name" value="G_PROTEIN_RECEP_F2_3"/>
    <property type="match status" value="1"/>
</dbReference>
<dbReference type="PROSITE" id="PS50026">
    <property type="entry name" value="EGF_3"/>
    <property type="match status" value="1"/>
</dbReference>
<evidence type="ECO:0000256" key="4">
    <source>
        <dbReference type="ARBA" id="ARBA00022536"/>
    </source>
</evidence>
<evidence type="ECO:0000313" key="25">
    <source>
        <dbReference type="Proteomes" id="UP001159428"/>
    </source>
</evidence>
<dbReference type="EMBL" id="CALNXJ010000015">
    <property type="protein sequence ID" value="CAH3116704.1"/>
    <property type="molecule type" value="Genomic_DNA"/>
</dbReference>
<dbReference type="Pfam" id="PF02793">
    <property type="entry name" value="HRM"/>
    <property type="match status" value="1"/>
</dbReference>
<evidence type="ECO:0000256" key="18">
    <source>
        <dbReference type="SAM" id="Phobius"/>
    </source>
</evidence>
<dbReference type="GO" id="GO:0005886">
    <property type="term" value="C:plasma membrane"/>
    <property type="evidence" value="ECO:0007669"/>
    <property type="project" value="UniProtKB-SubCell"/>
</dbReference>
<dbReference type="PANTHER" id="PTHR12011:SF347">
    <property type="entry name" value="FI21270P1-RELATED"/>
    <property type="match status" value="1"/>
</dbReference>
<dbReference type="FunFam" id="1.20.1070.10:FF:000054">
    <property type="entry name" value="Adhesion G protein-coupled receptor E3"/>
    <property type="match status" value="1"/>
</dbReference>
<keyword evidence="4 16" id="KW-0245">EGF-like domain</keyword>
<dbReference type="Gene3D" id="2.10.25.10">
    <property type="entry name" value="Laminin"/>
    <property type="match status" value="1"/>
</dbReference>
<evidence type="ECO:0000259" key="19">
    <source>
        <dbReference type="PROSITE" id="PS50026"/>
    </source>
</evidence>
<dbReference type="Gene3D" id="2.60.40.10">
    <property type="entry name" value="Immunoglobulins"/>
    <property type="match status" value="2"/>
</dbReference>
<dbReference type="GO" id="GO:0007166">
    <property type="term" value="P:cell surface receptor signaling pathway"/>
    <property type="evidence" value="ECO:0007669"/>
    <property type="project" value="InterPro"/>
</dbReference>
<comment type="caution">
    <text evidence="16">Lacks conserved residue(s) required for the propagation of feature annotation.</text>
</comment>
<feature type="transmembrane region" description="Helical" evidence="18">
    <location>
        <begin position="963"/>
        <end position="994"/>
    </location>
</feature>
<feature type="region of interest" description="Disordered" evidence="17">
    <location>
        <begin position="1272"/>
        <end position="1305"/>
    </location>
</feature>
<dbReference type="PRINTS" id="PR01694">
    <property type="entry name" value="BAIPRECURSOR"/>
</dbReference>
<gene>
    <name evidence="24" type="ORF">PMEA_00006561</name>
</gene>
<dbReference type="SMART" id="SM00181">
    <property type="entry name" value="EGF"/>
    <property type="match status" value="1"/>
</dbReference>
<evidence type="ECO:0000256" key="10">
    <source>
        <dbReference type="ARBA" id="ARBA00023040"/>
    </source>
</evidence>
<keyword evidence="8" id="KW-0106">Calcium</keyword>
<dbReference type="PROSITE" id="PS00650">
    <property type="entry name" value="G_PROTEIN_RECEP_F2_2"/>
    <property type="match status" value="1"/>
</dbReference>
<accession>A0AAU9WK74</accession>
<evidence type="ECO:0000259" key="22">
    <source>
        <dbReference type="PROSITE" id="PS50261"/>
    </source>
</evidence>
<evidence type="ECO:0000256" key="7">
    <source>
        <dbReference type="ARBA" id="ARBA00022737"/>
    </source>
</evidence>
<evidence type="ECO:0000256" key="13">
    <source>
        <dbReference type="ARBA" id="ARBA00023170"/>
    </source>
</evidence>
<feature type="compositionally biased region" description="Polar residues" evidence="17">
    <location>
        <begin position="1290"/>
        <end position="1305"/>
    </location>
</feature>
<dbReference type="FunFam" id="2.60.40.10:FF:000028">
    <property type="entry name" value="Neuronal cell adhesion molecule"/>
    <property type="match status" value="1"/>
</dbReference>
<feature type="domain" description="Fibronectin type-III" evidence="23">
    <location>
        <begin position="427"/>
        <end position="515"/>
    </location>
</feature>
<feature type="non-terminal residue" evidence="24">
    <location>
        <position position="1422"/>
    </location>
</feature>
<dbReference type="CDD" id="cd00054">
    <property type="entry name" value="EGF_CA"/>
    <property type="match status" value="1"/>
</dbReference>
<dbReference type="InterPro" id="IPR000203">
    <property type="entry name" value="GPS"/>
</dbReference>
<dbReference type="GO" id="GO:0004930">
    <property type="term" value="F:G protein-coupled receptor activity"/>
    <property type="evidence" value="ECO:0007669"/>
    <property type="project" value="UniProtKB-KW"/>
</dbReference>
<feature type="domain" description="Fibronectin type-III" evidence="23">
    <location>
        <begin position="329"/>
        <end position="421"/>
    </location>
</feature>
<dbReference type="Proteomes" id="UP001159428">
    <property type="component" value="Unassembled WGS sequence"/>
</dbReference>
<protein>
    <recommendedName>
        <fullName evidence="26">Adhesion G protein-coupled receptor L3</fullName>
    </recommendedName>
</protein>
<evidence type="ECO:0000256" key="17">
    <source>
        <dbReference type="SAM" id="MobiDB-lite"/>
    </source>
</evidence>
<dbReference type="SUPFAM" id="SSF49899">
    <property type="entry name" value="Concanavalin A-like lectins/glucanases"/>
    <property type="match status" value="1"/>
</dbReference>
<dbReference type="InterPro" id="IPR003961">
    <property type="entry name" value="FN3_dom"/>
</dbReference>
<keyword evidence="6" id="KW-0732">Signal</keyword>
<evidence type="ECO:0000256" key="16">
    <source>
        <dbReference type="PROSITE-ProRule" id="PRU00076"/>
    </source>
</evidence>
<dbReference type="PRINTS" id="PR00249">
    <property type="entry name" value="GPCRSECRETIN"/>
</dbReference>
<dbReference type="CDD" id="cd00063">
    <property type="entry name" value="FN3"/>
    <property type="match status" value="2"/>
</dbReference>
<dbReference type="PROSITE" id="PS50853">
    <property type="entry name" value="FN3"/>
    <property type="match status" value="2"/>
</dbReference>
<dbReference type="InterPro" id="IPR001881">
    <property type="entry name" value="EGF-like_Ca-bd_dom"/>
</dbReference>
<dbReference type="InterPro" id="IPR013783">
    <property type="entry name" value="Ig-like_fold"/>
</dbReference>
<dbReference type="InterPro" id="IPR000832">
    <property type="entry name" value="GPCR_2_secretin-like"/>
</dbReference>
<evidence type="ECO:0000256" key="11">
    <source>
        <dbReference type="ARBA" id="ARBA00023136"/>
    </source>
</evidence>
<dbReference type="SUPFAM" id="SSF57196">
    <property type="entry name" value="EGF/Laminin"/>
    <property type="match status" value="1"/>
</dbReference>
<comment type="caution">
    <text evidence="24">The sequence shown here is derived from an EMBL/GenBank/DDBJ whole genome shotgun (WGS) entry which is preliminary data.</text>
</comment>
<dbReference type="InterPro" id="IPR008077">
    <property type="entry name" value="GPCR_2_brain_angio_inhib"/>
</dbReference>
<proteinExistence type="inferred from homology"/>
<evidence type="ECO:0000256" key="6">
    <source>
        <dbReference type="ARBA" id="ARBA00022729"/>
    </source>
</evidence>
<comment type="subcellular location">
    <subcellularLocation>
        <location evidence="1">Cell membrane</location>
        <topology evidence="1">Multi-pass membrane protein</topology>
    </subcellularLocation>
</comment>
<dbReference type="Pfam" id="PF00002">
    <property type="entry name" value="7tm_2"/>
    <property type="match status" value="1"/>
</dbReference>
<dbReference type="SMART" id="SM00008">
    <property type="entry name" value="HormR"/>
    <property type="match status" value="1"/>
</dbReference>
<dbReference type="Gene3D" id="4.10.1240.10">
    <property type="entry name" value="GPCR, family 2, extracellular hormone receptor domain"/>
    <property type="match status" value="1"/>
</dbReference>
<keyword evidence="7" id="KW-0677">Repeat</keyword>
<keyword evidence="14" id="KW-0325">Glycoprotein</keyword>
<keyword evidence="10" id="KW-0297">G-protein coupled receptor</keyword>
<evidence type="ECO:0000256" key="8">
    <source>
        <dbReference type="ARBA" id="ARBA00022837"/>
    </source>
</evidence>
<keyword evidence="5 18" id="KW-0812">Transmembrane</keyword>
<evidence type="ECO:0000259" key="23">
    <source>
        <dbReference type="PROSITE" id="PS50853"/>
    </source>
</evidence>
<keyword evidence="15" id="KW-0807">Transducer</keyword>
<evidence type="ECO:0000256" key="15">
    <source>
        <dbReference type="ARBA" id="ARBA00023224"/>
    </source>
</evidence>
<evidence type="ECO:0000256" key="1">
    <source>
        <dbReference type="ARBA" id="ARBA00004651"/>
    </source>
</evidence>
<feature type="domain" description="G-protein coupled receptors family 2 profile 2" evidence="22">
    <location>
        <begin position="899"/>
        <end position="1140"/>
    </location>
</feature>
<dbReference type="InterPro" id="IPR057244">
    <property type="entry name" value="GAIN_B"/>
</dbReference>
<dbReference type="InterPro" id="IPR000152">
    <property type="entry name" value="EGF-type_Asp/Asn_hydroxyl_site"/>
</dbReference>
<feature type="transmembrane region" description="Helical" evidence="18">
    <location>
        <begin position="1006"/>
        <end position="1025"/>
    </location>
</feature>
<dbReference type="PROSITE" id="PS01187">
    <property type="entry name" value="EGF_CA"/>
    <property type="match status" value="1"/>
</dbReference>
<evidence type="ECO:0000259" key="20">
    <source>
        <dbReference type="PROSITE" id="PS50221"/>
    </source>
</evidence>
<keyword evidence="11 18" id="KW-0472">Membrane</keyword>
<evidence type="ECO:0000256" key="14">
    <source>
        <dbReference type="ARBA" id="ARBA00023180"/>
    </source>
</evidence>
<dbReference type="Pfam" id="PF13385">
    <property type="entry name" value="Laminin_G_3"/>
    <property type="match status" value="1"/>
</dbReference>
<dbReference type="InterPro" id="IPR018097">
    <property type="entry name" value="EGF_Ca-bd_CS"/>
</dbReference>
<dbReference type="Pfam" id="PF12947">
    <property type="entry name" value="EGF_3"/>
    <property type="match status" value="1"/>
</dbReference>
<dbReference type="Gene3D" id="1.20.1070.10">
    <property type="entry name" value="Rhodopsin 7-helix transmembrane proteins"/>
    <property type="match status" value="1"/>
</dbReference>
<comment type="similarity">
    <text evidence="2">Belongs to the G-protein coupled receptor 2 family. Adhesion G-protein coupled receptor (ADGR) subfamily.</text>
</comment>
<dbReference type="InterPro" id="IPR017983">
    <property type="entry name" value="GPCR_2_secretin-like_CS"/>
</dbReference>
<evidence type="ECO:0000256" key="2">
    <source>
        <dbReference type="ARBA" id="ARBA00007343"/>
    </source>
</evidence>
<dbReference type="InterPro" id="IPR013320">
    <property type="entry name" value="ConA-like_dom_sf"/>
</dbReference>
<evidence type="ECO:0000256" key="12">
    <source>
        <dbReference type="ARBA" id="ARBA00023157"/>
    </source>
</evidence>
<name>A0AAU9WK74_9CNID</name>
<dbReference type="Gene3D" id="2.60.220.50">
    <property type="match status" value="1"/>
</dbReference>
<evidence type="ECO:0000259" key="21">
    <source>
        <dbReference type="PROSITE" id="PS50227"/>
    </source>
</evidence>
<dbReference type="InterPro" id="IPR001879">
    <property type="entry name" value="GPCR_2_extracellular_dom"/>
</dbReference>
<keyword evidence="12" id="KW-1015">Disulfide bond</keyword>
<feature type="domain" description="EGF-like" evidence="19">
    <location>
        <begin position="514"/>
        <end position="553"/>
    </location>
</feature>
<dbReference type="Pfam" id="PF00041">
    <property type="entry name" value="fn3"/>
    <property type="match status" value="2"/>
</dbReference>
<evidence type="ECO:0000256" key="5">
    <source>
        <dbReference type="ARBA" id="ARBA00022692"/>
    </source>
</evidence>
<dbReference type="PROSITE" id="PS00010">
    <property type="entry name" value="ASX_HYDROXYL"/>
    <property type="match status" value="1"/>
</dbReference>
<feature type="transmembrane region" description="Helical" evidence="18">
    <location>
        <begin position="1045"/>
        <end position="1067"/>
    </location>
</feature>
<keyword evidence="3" id="KW-1003">Cell membrane</keyword>
<feature type="transmembrane region" description="Helical" evidence="18">
    <location>
        <begin position="897"/>
        <end position="921"/>
    </location>
</feature>